<dbReference type="PROSITE" id="PS51900">
    <property type="entry name" value="CB"/>
    <property type="match status" value="1"/>
</dbReference>
<dbReference type="SUPFAM" id="SSF56349">
    <property type="entry name" value="DNA breaking-rejoining enzymes"/>
    <property type="match status" value="2"/>
</dbReference>
<dbReference type="InterPro" id="IPR044068">
    <property type="entry name" value="CB"/>
</dbReference>
<dbReference type="RefSeq" id="WP_146452935.1">
    <property type="nucleotide sequence ID" value="NZ_SJPS01000011.1"/>
</dbReference>
<evidence type="ECO:0000256" key="4">
    <source>
        <dbReference type="ARBA" id="ARBA00023172"/>
    </source>
</evidence>
<feature type="domain" description="Tyr recombinase" evidence="6">
    <location>
        <begin position="217"/>
        <end position="412"/>
    </location>
</feature>
<dbReference type="InterPro" id="IPR050090">
    <property type="entry name" value="Tyrosine_recombinase_XerCD"/>
</dbReference>
<keyword evidence="2" id="KW-0229">DNA integration</keyword>
<dbReference type="GO" id="GO:0006310">
    <property type="term" value="P:DNA recombination"/>
    <property type="evidence" value="ECO:0007669"/>
    <property type="project" value="UniProtKB-KW"/>
</dbReference>
<keyword evidence="9" id="KW-1185">Reference proteome</keyword>
<dbReference type="AlphaFoldDB" id="A0A5C6CBT2"/>
<dbReference type="GO" id="GO:0015074">
    <property type="term" value="P:DNA integration"/>
    <property type="evidence" value="ECO:0007669"/>
    <property type="project" value="UniProtKB-KW"/>
</dbReference>
<dbReference type="PROSITE" id="PS51898">
    <property type="entry name" value="TYR_RECOMBINASE"/>
    <property type="match status" value="1"/>
</dbReference>
<dbReference type="InterPro" id="IPR010998">
    <property type="entry name" value="Integrase_recombinase_N"/>
</dbReference>
<dbReference type="CDD" id="cd00397">
    <property type="entry name" value="DNA_BRE_C"/>
    <property type="match status" value="1"/>
</dbReference>
<evidence type="ECO:0000256" key="2">
    <source>
        <dbReference type="ARBA" id="ARBA00022908"/>
    </source>
</evidence>
<protein>
    <submittedName>
        <fullName evidence="8">Site-specific tyrosine recombinase XerC</fullName>
    </submittedName>
</protein>
<dbReference type="InterPro" id="IPR011010">
    <property type="entry name" value="DNA_brk_join_enz"/>
</dbReference>
<evidence type="ECO:0000256" key="3">
    <source>
        <dbReference type="ARBA" id="ARBA00023125"/>
    </source>
</evidence>
<comment type="similarity">
    <text evidence="1">Belongs to the 'phage' integrase family.</text>
</comment>
<dbReference type="OrthoDB" id="212062at2"/>
<evidence type="ECO:0000313" key="8">
    <source>
        <dbReference type="EMBL" id="TWU21297.1"/>
    </source>
</evidence>
<dbReference type="InterPro" id="IPR013762">
    <property type="entry name" value="Integrase-like_cat_sf"/>
</dbReference>
<dbReference type="InterPro" id="IPR002104">
    <property type="entry name" value="Integrase_catalytic"/>
</dbReference>
<dbReference type="PANTHER" id="PTHR30349:SF64">
    <property type="entry name" value="PROPHAGE INTEGRASE INTD-RELATED"/>
    <property type="match status" value="1"/>
</dbReference>
<dbReference type="GO" id="GO:0003677">
    <property type="term" value="F:DNA binding"/>
    <property type="evidence" value="ECO:0007669"/>
    <property type="project" value="UniProtKB-UniRule"/>
</dbReference>
<gene>
    <name evidence="8" type="ORF">Pla144_47070</name>
</gene>
<accession>A0A5C6CBT2</accession>
<evidence type="ECO:0000256" key="5">
    <source>
        <dbReference type="PROSITE-ProRule" id="PRU01248"/>
    </source>
</evidence>
<keyword evidence="4" id="KW-0233">DNA recombination</keyword>
<evidence type="ECO:0000259" key="7">
    <source>
        <dbReference type="PROSITE" id="PS51900"/>
    </source>
</evidence>
<dbReference type="PANTHER" id="PTHR30349">
    <property type="entry name" value="PHAGE INTEGRASE-RELATED"/>
    <property type="match status" value="1"/>
</dbReference>
<evidence type="ECO:0000256" key="1">
    <source>
        <dbReference type="ARBA" id="ARBA00008857"/>
    </source>
</evidence>
<comment type="caution">
    <text evidence="8">The sequence shown here is derived from an EMBL/GenBank/DDBJ whole genome shotgun (WGS) entry which is preliminary data.</text>
</comment>
<dbReference type="Gene3D" id="1.10.150.130">
    <property type="match status" value="1"/>
</dbReference>
<dbReference type="Proteomes" id="UP000318437">
    <property type="component" value="Unassembled WGS sequence"/>
</dbReference>
<sequence>MAWLQQEKTGIYHVCFRFCGRRYRTSARTRKLVNAEQLQSRIEENIELVKRGRLLIPEDADLVTFLSSDGRLLQKPRPTDQISLGQLYDSYLDSLPRDSHSPETLRIAKIHMNHVARILGPKTLLSSVQTAQLQRYIAVRSNESGKRGKQVSTITIRKEISTFRTLWRWAINFGHVKADFPNHGIKYPLFTESPPFLTWQEIERRQSRGISNGIVEDLWDCLYLSTQELEAYLDYIETNSIYGFLYPMSVMAAHTGARRSELCRSWQADIDFEGGTILIRERKRTRGKQSYRHVPLSDRLRKSLTEWCSRIGNSIYTFPADHRVMRLRNEARRENLLSVSPDEATDHLARTIATSKWGKIKGWHIFRHSFISNCASRGVDQRMIDEWTGHQTDAMRKRYRHLFPSFQRHEIDKVFG</sequence>
<reference evidence="8 9" key="1">
    <citation type="submission" date="2019-02" db="EMBL/GenBank/DDBJ databases">
        <title>Deep-cultivation of Planctomycetes and their phenomic and genomic characterization uncovers novel biology.</title>
        <authorList>
            <person name="Wiegand S."/>
            <person name="Jogler M."/>
            <person name="Boedeker C."/>
            <person name="Pinto D."/>
            <person name="Vollmers J."/>
            <person name="Rivas-Marin E."/>
            <person name="Kohn T."/>
            <person name="Peeters S.H."/>
            <person name="Heuer A."/>
            <person name="Rast P."/>
            <person name="Oberbeckmann S."/>
            <person name="Bunk B."/>
            <person name="Jeske O."/>
            <person name="Meyerdierks A."/>
            <person name="Storesund J.E."/>
            <person name="Kallscheuer N."/>
            <person name="Luecker S."/>
            <person name="Lage O.M."/>
            <person name="Pohl T."/>
            <person name="Merkel B.J."/>
            <person name="Hornburger P."/>
            <person name="Mueller R.-W."/>
            <person name="Bruemmer F."/>
            <person name="Labrenz M."/>
            <person name="Spormann A.M."/>
            <person name="Op Den Camp H."/>
            <person name="Overmann J."/>
            <person name="Amann R."/>
            <person name="Jetten M.S.M."/>
            <person name="Mascher T."/>
            <person name="Medema M.H."/>
            <person name="Devos D.P."/>
            <person name="Kaster A.-K."/>
            <person name="Ovreas L."/>
            <person name="Rohde M."/>
            <person name="Galperin M.Y."/>
            <person name="Jogler C."/>
        </authorList>
    </citation>
    <scope>NUCLEOTIDE SEQUENCE [LARGE SCALE GENOMIC DNA]</scope>
    <source>
        <strain evidence="8 9">Pla144</strain>
    </source>
</reference>
<proteinExistence type="inferred from homology"/>
<dbReference type="Pfam" id="PF00589">
    <property type="entry name" value="Phage_integrase"/>
    <property type="match status" value="1"/>
</dbReference>
<dbReference type="EMBL" id="SJPS01000011">
    <property type="protein sequence ID" value="TWU21297.1"/>
    <property type="molecule type" value="Genomic_DNA"/>
</dbReference>
<dbReference type="Gene3D" id="1.10.443.10">
    <property type="entry name" value="Intergrase catalytic core"/>
    <property type="match status" value="1"/>
</dbReference>
<name>A0A5C6CBT2_9BACT</name>
<organism evidence="8 9">
    <name type="scientific">Bythopirellula polymerisocia</name>
    <dbReference type="NCBI Taxonomy" id="2528003"/>
    <lineage>
        <taxon>Bacteria</taxon>
        <taxon>Pseudomonadati</taxon>
        <taxon>Planctomycetota</taxon>
        <taxon>Planctomycetia</taxon>
        <taxon>Pirellulales</taxon>
        <taxon>Lacipirellulaceae</taxon>
        <taxon>Bythopirellula</taxon>
    </lineage>
</organism>
<evidence type="ECO:0000259" key="6">
    <source>
        <dbReference type="PROSITE" id="PS51898"/>
    </source>
</evidence>
<evidence type="ECO:0000313" key="9">
    <source>
        <dbReference type="Proteomes" id="UP000318437"/>
    </source>
</evidence>
<keyword evidence="3 5" id="KW-0238">DNA-binding</keyword>
<feature type="domain" description="Core-binding (CB)" evidence="7">
    <location>
        <begin position="82"/>
        <end position="171"/>
    </location>
</feature>